<dbReference type="Gene3D" id="2.60.120.10">
    <property type="entry name" value="Jelly Rolls"/>
    <property type="match status" value="2"/>
</dbReference>
<dbReference type="CDD" id="cd20305">
    <property type="entry name" value="cupin_OxDC_C"/>
    <property type="match status" value="1"/>
</dbReference>
<dbReference type="EMBL" id="JAUTWS010000002">
    <property type="protein sequence ID" value="MDO9707154.1"/>
    <property type="molecule type" value="Genomic_DNA"/>
</dbReference>
<dbReference type="InterPro" id="IPR051610">
    <property type="entry name" value="GPI/OXD"/>
</dbReference>
<gene>
    <name evidence="4" type="ORF">Q7A36_02285</name>
</gene>
<organism evidence="4 5">
    <name type="scientific">Paracraurococcus lichenis</name>
    <dbReference type="NCBI Taxonomy" id="3064888"/>
    <lineage>
        <taxon>Bacteria</taxon>
        <taxon>Pseudomonadati</taxon>
        <taxon>Pseudomonadota</taxon>
        <taxon>Alphaproteobacteria</taxon>
        <taxon>Acetobacterales</taxon>
        <taxon>Roseomonadaceae</taxon>
        <taxon>Paracraurococcus</taxon>
    </lineage>
</organism>
<name>A0ABT9DTC7_9PROT</name>
<dbReference type="InterPro" id="IPR011051">
    <property type="entry name" value="RmlC_Cupin_sf"/>
</dbReference>
<evidence type="ECO:0000259" key="3">
    <source>
        <dbReference type="SMART" id="SM00835"/>
    </source>
</evidence>
<dbReference type="PANTHER" id="PTHR35848:SF9">
    <property type="entry name" value="SLL1358 PROTEIN"/>
    <property type="match status" value="1"/>
</dbReference>
<protein>
    <submittedName>
        <fullName evidence="4">Cupin domain-containing protein</fullName>
    </submittedName>
</protein>
<keyword evidence="5" id="KW-1185">Reference proteome</keyword>
<dbReference type="InterPro" id="IPR017774">
    <property type="entry name" value="Bicupin_oxalate_deCO2ase/Oxase"/>
</dbReference>
<feature type="region of interest" description="Disordered" evidence="2">
    <location>
        <begin position="34"/>
        <end position="64"/>
    </location>
</feature>
<dbReference type="NCBIfam" id="TIGR03404">
    <property type="entry name" value="bicupin_oxalic"/>
    <property type="match status" value="1"/>
</dbReference>
<proteinExistence type="predicted"/>
<comment type="caution">
    <text evidence="4">The sequence shown here is derived from an EMBL/GenBank/DDBJ whole genome shotgun (WGS) entry which is preliminary data.</text>
</comment>
<dbReference type="Pfam" id="PF00190">
    <property type="entry name" value="Cupin_1"/>
    <property type="match status" value="2"/>
</dbReference>
<dbReference type="SUPFAM" id="SSF51182">
    <property type="entry name" value="RmlC-like cupins"/>
    <property type="match status" value="1"/>
</dbReference>
<dbReference type="CDD" id="cd20304">
    <property type="entry name" value="cupin_OxDC_N"/>
    <property type="match status" value="1"/>
</dbReference>
<feature type="domain" description="Cupin type-1" evidence="3">
    <location>
        <begin position="253"/>
        <end position="397"/>
    </location>
</feature>
<dbReference type="Proteomes" id="UP001243009">
    <property type="component" value="Unassembled WGS sequence"/>
</dbReference>
<dbReference type="InterPro" id="IPR006045">
    <property type="entry name" value="Cupin_1"/>
</dbReference>
<accession>A0ABT9DTC7</accession>
<dbReference type="SMART" id="SM00835">
    <property type="entry name" value="Cupin_1"/>
    <property type="match status" value="2"/>
</dbReference>
<evidence type="ECO:0000256" key="1">
    <source>
        <dbReference type="ARBA" id="ARBA00022723"/>
    </source>
</evidence>
<reference evidence="4 5" key="1">
    <citation type="submission" date="2023-08" db="EMBL/GenBank/DDBJ databases">
        <title>The draft genome sequence of Paracraurococcus sp. LOR1-02.</title>
        <authorList>
            <person name="Kingkaew E."/>
            <person name="Tanasupawat S."/>
        </authorList>
    </citation>
    <scope>NUCLEOTIDE SEQUENCE [LARGE SCALE GENOMIC DNA]</scope>
    <source>
        <strain evidence="4 5">LOR1-02</strain>
    </source>
</reference>
<dbReference type="PANTHER" id="PTHR35848">
    <property type="entry name" value="OXALATE-BINDING PROTEIN"/>
    <property type="match status" value="1"/>
</dbReference>
<dbReference type="RefSeq" id="WP_305102027.1">
    <property type="nucleotide sequence ID" value="NZ_JAUTWS010000002.1"/>
</dbReference>
<dbReference type="InterPro" id="IPR014710">
    <property type="entry name" value="RmlC-like_jellyroll"/>
</dbReference>
<evidence type="ECO:0000313" key="4">
    <source>
        <dbReference type="EMBL" id="MDO9707154.1"/>
    </source>
</evidence>
<sequence>MFPSNRRSLLGAAAVGASGLVSFEKIADAAQEAAAKSDHGQAGQGGFGRKVDRLPPGPPVATHNQKDIAEFPDFRFSLDGNVPKITSGGWAKEATVHQFPVSKGIAGVHMYLNPGASRELHWHAIAAEWAFVISGRCQTVVLEPSGASEINNYNPGDLWYFQKGHGHSIQTIGDEPCHFILSFDNGAFSEHGTFGITDWVDVTPKDLLAKEFGVPKDIFDAFPKGEAYISQGPVVPISQAMDAPWPKESTHRFRLLQDRRAVREFEGGQFWLATNEEFPAQKSMSGGLMVIKPGEMRKLHWNPNANEWHYYLRGKGQVAVFGSGGRGKVAEVNPGDVVYITQGFGHAMRNIGDEPLEMVQTWDNPVFEEIDLDRWIATSPRYLLQNNFAGAKPEDLDKLKQG</sequence>
<evidence type="ECO:0000256" key="2">
    <source>
        <dbReference type="SAM" id="MobiDB-lite"/>
    </source>
</evidence>
<evidence type="ECO:0000313" key="5">
    <source>
        <dbReference type="Proteomes" id="UP001243009"/>
    </source>
</evidence>
<keyword evidence="1" id="KW-0479">Metal-binding</keyword>
<feature type="domain" description="Cupin type-1" evidence="3">
    <location>
        <begin position="76"/>
        <end position="220"/>
    </location>
</feature>